<dbReference type="OrthoDB" id="3759563at2"/>
<dbReference type="STRING" id="455432.AWN90_33955"/>
<keyword evidence="2" id="KW-1185">Reference proteome</keyword>
<accession>A0A164MRQ8</accession>
<dbReference type="RefSeq" id="WP_067591270.1">
    <property type="nucleotide sequence ID" value="NZ_JABMCZ010000001.1"/>
</dbReference>
<organism evidence="1 2">
    <name type="scientific">Nocardia terpenica</name>
    <dbReference type="NCBI Taxonomy" id="455432"/>
    <lineage>
        <taxon>Bacteria</taxon>
        <taxon>Bacillati</taxon>
        <taxon>Actinomycetota</taxon>
        <taxon>Actinomycetes</taxon>
        <taxon>Mycobacteriales</taxon>
        <taxon>Nocardiaceae</taxon>
        <taxon>Nocardia</taxon>
    </lineage>
</organism>
<evidence type="ECO:0000313" key="1">
    <source>
        <dbReference type="EMBL" id="KZM73602.1"/>
    </source>
</evidence>
<gene>
    <name evidence="1" type="ORF">AWN90_33955</name>
</gene>
<dbReference type="Proteomes" id="UP000076512">
    <property type="component" value="Unassembled WGS sequence"/>
</dbReference>
<dbReference type="AlphaFoldDB" id="A0A164MRQ8"/>
<reference evidence="1 2" key="1">
    <citation type="submission" date="2016-04" db="EMBL/GenBank/DDBJ databases">
        <authorList>
            <person name="Evans L.H."/>
            <person name="Alamgir A."/>
            <person name="Owens N."/>
            <person name="Weber N.D."/>
            <person name="Virtaneva K."/>
            <person name="Barbian K."/>
            <person name="Babar A."/>
            <person name="Rosenke K."/>
        </authorList>
    </citation>
    <scope>NUCLEOTIDE SEQUENCE [LARGE SCALE GENOMIC DNA]</scope>
    <source>
        <strain evidence="1 2">IFM 0406</strain>
    </source>
</reference>
<comment type="caution">
    <text evidence="1">The sequence shown here is derived from an EMBL/GenBank/DDBJ whole genome shotgun (WGS) entry which is preliminary data.</text>
</comment>
<protein>
    <submittedName>
        <fullName evidence="1">Uncharacterized protein</fullName>
    </submittedName>
</protein>
<evidence type="ECO:0000313" key="2">
    <source>
        <dbReference type="Proteomes" id="UP000076512"/>
    </source>
</evidence>
<proteinExistence type="predicted"/>
<name>A0A164MRQ8_9NOCA</name>
<dbReference type="EMBL" id="LWGR01000007">
    <property type="protein sequence ID" value="KZM73602.1"/>
    <property type="molecule type" value="Genomic_DNA"/>
</dbReference>
<sequence length="339" mass="37089">MTEPREIAERLLDAQVDFLLAEVTGDRFAEVVARDVEALIGVGDTIVFRDVVTVEQARETVRKVVDRSGGSPLLRDLVGVLSDALYDHIAANEDYTLGEVVEREPVEALLEKILGMYGAQERLLDRLSEAPLAGPVASKFADMLIDDILEANKKIAGRVPGMSSLMTLGQSAVKSAKKAAEGSFVGSMADRGTLYALKRVTNAIRETLREAPVHGAALQFWDLHAGEPVSGLRDYLTQADLRELVLIVHRIVVTTRNKEYVGLLLDEAVEVFFAKYGDHTLSALLPELNVTPDDIAEEILRYGPAVIESAKRNGVLAKLIRERLEPFYLSDEVLGILAG</sequence>